<reference evidence="5 6" key="1">
    <citation type="submission" date="2016-12" db="EMBL/GenBank/DDBJ databases">
        <title>The draft genome sequence of Actinophytocola sp. 11-183.</title>
        <authorList>
            <person name="Wang W."/>
            <person name="Yuan L."/>
        </authorList>
    </citation>
    <scope>NUCLEOTIDE SEQUENCE [LARGE SCALE GENOMIC DNA]</scope>
    <source>
        <strain evidence="5 6">11-183</strain>
    </source>
</reference>
<feature type="active site" evidence="3">
    <location>
        <position position="30"/>
    </location>
</feature>
<protein>
    <recommendedName>
        <fullName evidence="4">Peptidase S26 domain-containing protein</fullName>
    </recommendedName>
</protein>
<dbReference type="SUPFAM" id="SSF51306">
    <property type="entry name" value="LexA/Signal peptidase"/>
    <property type="match status" value="1"/>
</dbReference>
<dbReference type="PRINTS" id="PR00727">
    <property type="entry name" value="LEADERPTASE"/>
</dbReference>
<dbReference type="CDD" id="cd06530">
    <property type="entry name" value="S26_SPase_I"/>
    <property type="match status" value="1"/>
</dbReference>
<evidence type="ECO:0000313" key="6">
    <source>
        <dbReference type="Proteomes" id="UP000185596"/>
    </source>
</evidence>
<name>A0A1Q8CY07_9PSEU</name>
<sequence>MVRVALGAVAAAGLTWAVRRCVVVTVRGHSMAPTYGDGDRVLALRTAPHRLVAGDVVVSWLPGLAVDRAREPRDRPWVIKRVAAVPGDPLPGAPGERVPRGRLYLVGDNPDGGLDSEDFGLAHTDHVLGRVVRRLPPAPG</sequence>
<evidence type="ECO:0000259" key="4">
    <source>
        <dbReference type="Pfam" id="PF10502"/>
    </source>
</evidence>
<dbReference type="GO" id="GO:0006465">
    <property type="term" value="P:signal peptide processing"/>
    <property type="evidence" value="ECO:0007669"/>
    <property type="project" value="InterPro"/>
</dbReference>
<dbReference type="GO" id="GO:0005886">
    <property type="term" value="C:plasma membrane"/>
    <property type="evidence" value="ECO:0007669"/>
    <property type="project" value="UniProtKB-SubCell"/>
</dbReference>
<gene>
    <name evidence="5" type="ORF">BU204_02515</name>
</gene>
<dbReference type="Gene3D" id="2.10.109.10">
    <property type="entry name" value="Umud Fragment, subunit A"/>
    <property type="match status" value="1"/>
</dbReference>
<comment type="caution">
    <text evidence="5">The sequence shown here is derived from an EMBL/GenBank/DDBJ whole genome shotgun (WGS) entry which is preliminary data.</text>
</comment>
<accession>A0A1Q8CY07</accession>
<dbReference type="GO" id="GO:0004252">
    <property type="term" value="F:serine-type endopeptidase activity"/>
    <property type="evidence" value="ECO:0007669"/>
    <property type="project" value="InterPro"/>
</dbReference>
<dbReference type="InterPro" id="IPR019533">
    <property type="entry name" value="Peptidase_S26"/>
</dbReference>
<comment type="subcellular location">
    <subcellularLocation>
        <location evidence="1">Cell membrane</location>
        <topology evidence="1">Single-pass type II membrane protein</topology>
    </subcellularLocation>
</comment>
<feature type="active site" evidence="3">
    <location>
        <position position="80"/>
    </location>
</feature>
<dbReference type="InterPro" id="IPR036286">
    <property type="entry name" value="LexA/Signal_pep-like_sf"/>
</dbReference>
<evidence type="ECO:0000256" key="1">
    <source>
        <dbReference type="ARBA" id="ARBA00004401"/>
    </source>
</evidence>
<evidence type="ECO:0000313" key="5">
    <source>
        <dbReference type="EMBL" id="OLF19243.1"/>
    </source>
</evidence>
<dbReference type="RefSeq" id="WP_075123847.1">
    <property type="nucleotide sequence ID" value="NZ_MSIE01000002.1"/>
</dbReference>
<keyword evidence="6" id="KW-1185">Reference proteome</keyword>
<organism evidence="5 6">
    <name type="scientific">Actinophytocola xanthii</name>
    <dbReference type="NCBI Taxonomy" id="1912961"/>
    <lineage>
        <taxon>Bacteria</taxon>
        <taxon>Bacillati</taxon>
        <taxon>Actinomycetota</taxon>
        <taxon>Actinomycetes</taxon>
        <taxon>Pseudonocardiales</taxon>
        <taxon>Pseudonocardiaceae</taxon>
    </lineage>
</organism>
<dbReference type="PANTHER" id="PTHR43390">
    <property type="entry name" value="SIGNAL PEPTIDASE I"/>
    <property type="match status" value="1"/>
</dbReference>
<comment type="similarity">
    <text evidence="2">Belongs to the peptidase S26 family.</text>
</comment>
<dbReference type="STRING" id="1912961.BU204_02515"/>
<evidence type="ECO:0000256" key="2">
    <source>
        <dbReference type="ARBA" id="ARBA00009370"/>
    </source>
</evidence>
<dbReference type="EMBL" id="MSIE01000002">
    <property type="protein sequence ID" value="OLF19243.1"/>
    <property type="molecule type" value="Genomic_DNA"/>
</dbReference>
<dbReference type="PANTHER" id="PTHR43390:SF1">
    <property type="entry name" value="CHLOROPLAST PROCESSING PEPTIDASE"/>
    <property type="match status" value="1"/>
</dbReference>
<dbReference type="AlphaFoldDB" id="A0A1Q8CY07"/>
<evidence type="ECO:0000256" key="3">
    <source>
        <dbReference type="PIRSR" id="PIRSR600223-1"/>
    </source>
</evidence>
<feature type="domain" description="Peptidase S26" evidence="4">
    <location>
        <begin position="8"/>
        <end position="88"/>
    </location>
</feature>
<proteinExistence type="inferred from homology"/>
<dbReference type="Pfam" id="PF10502">
    <property type="entry name" value="Peptidase_S26"/>
    <property type="match status" value="1"/>
</dbReference>
<dbReference type="InterPro" id="IPR000223">
    <property type="entry name" value="Pept_S26A_signal_pept_1"/>
</dbReference>
<dbReference type="Proteomes" id="UP000185596">
    <property type="component" value="Unassembled WGS sequence"/>
</dbReference>
<dbReference type="OrthoDB" id="5518017at2"/>